<dbReference type="InterPro" id="IPR051608">
    <property type="entry name" value="RQC_Subunit_NEMF"/>
</dbReference>
<keyword evidence="2 5" id="KW-0699">rRNA-binding</keyword>
<dbReference type="InterPro" id="IPR008532">
    <property type="entry name" value="NFACT_RNA-bd"/>
</dbReference>
<organism evidence="7 8">
    <name type="scientific">Lachnospira multipara</name>
    <dbReference type="NCBI Taxonomy" id="28051"/>
    <lineage>
        <taxon>Bacteria</taxon>
        <taxon>Bacillati</taxon>
        <taxon>Bacillota</taxon>
        <taxon>Clostridia</taxon>
        <taxon>Lachnospirales</taxon>
        <taxon>Lachnospiraceae</taxon>
        <taxon>Lachnospira</taxon>
    </lineage>
</organism>
<keyword evidence="8" id="KW-1185">Reference proteome</keyword>
<evidence type="ECO:0000256" key="3">
    <source>
        <dbReference type="ARBA" id="ARBA00022884"/>
    </source>
</evidence>
<dbReference type="Gene3D" id="1.10.8.50">
    <property type="match status" value="1"/>
</dbReference>
<sequence>MAFDGIVISNIVDQLNKTIKNGRLYKIAQPENDELFLTVKTSEGQYRLLLSANPTLPLCYLAKDNKTSPIKAPNFCMLLRKHLNNGRIISITQPKFERIIDIEIEHLDELGDLCRKHLITEFMGKHSNIILVNEDNMILDSIRHVSAQMSSVREVLPGRPYFITNTNNKLNPVATTKDEFFENVFSKAQPISKAIYQTYTGFSSLAGEELCIRAKIDSQLPANCLENADKEAIFDTFSKLLADIKAGNYKPNIVFSNNIPKEFWAFELEMFSGSNKTSDIAISNYESISDLIRDFYKKKEIYTRIHQKSADLRRIVTTILERDIKKLDIQERQLKDTEKKEKYKIYGELLSAYSYDVTSGDESYTCNNYYDNSEITIPLDKDLSAIENANKYFAKYNKLKRTYEATTILIKEVSADINYLESVLNSLEIAVSEDDLNQIKEELHETGYIKSSKKKNSKKISSKPLHYISSDGFDIYVGKNNSQNDELTFKFANANDWWFHAKQMPGSHVVLRTNGKEVPDRAFEEAAALAAYYSKGRELEKVEIDYVVKKEVKKPAQAKPGFVVYYTNYSLIAKSDISMLKEVED</sequence>
<dbReference type="GO" id="GO:0000049">
    <property type="term" value="F:tRNA binding"/>
    <property type="evidence" value="ECO:0007669"/>
    <property type="project" value="UniProtKB-UniRule"/>
</dbReference>
<evidence type="ECO:0000259" key="6">
    <source>
        <dbReference type="Pfam" id="PF05670"/>
    </source>
</evidence>
<keyword evidence="3 5" id="KW-0694">RNA-binding</keyword>
<dbReference type="GO" id="GO:1990112">
    <property type="term" value="C:RQC complex"/>
    <property type="evidence" value="ECO:0007669"/>
    <property type="project" value="TreeGrafter"/>
</dbReference>
<feature type="domain" description="NFACT RNA-binding" evidence="6">
    <location>
        <begin position="464"/>
        <end position="558"/>
    </location>
</feature>
<dbReference type="Pfam" id="PF05833">
    <property type="entry name" value="NFACT_N"/>
    <property type="match status" value="1"/>
</dbReference>
<comment type="function">
    <text evidence="5">Key component of the ribosome quality control system (RQC), a ribosome-associated complex that mediates the extraction of incompletely synthesized nascent chains from stalled ribosomes and their subsequent degradation. RqcH recruits Ala-charged tRNA, and with RqcP directs the elongation of stalled nascent chains on 50S ribosomal subunits, leading to non-templated C-terminal alanine extensions (Ala tail). The Ala tail promotes nascent chain degradation. May add between 1 and at least 8 Ala residues. Binds to stalled 50S ribosomal subunits.</text>
</comment>
<evidence type="ECO:0000313" key="8">
    <source>
        <dbReference type="Proteomes" id="UP000236726"/>
    </source>
</evidence>
<dbReference type="HAMAP" id="MF_00844_B">
    <property type="entry name" value="RqcH_B"/>
    <property type="match status" value="1"/>
</dbReference>
<reference evidence="7 8" key="1">
    <citation type="submission" date="2016-10" db="EMBL/GenBank/DDBJ databases">
        <authorList>
            <person name="de Groot N.N."/>
        </authorList>
    </citation>
    <scope>NUCLEOTIDE SEQUENCE [LARGE SCALE GENOMIC DNA]</scope>
    <source>
        <strain evidence="7 8">D15d</strain>
    </source>
</reference>
<dbReference type="GO" id="GO:0072344">
    <property type="term" value="P:rescue of stalled ribosome"/>
    <property type="evidence" value="ECO:0007669"/>
    <property type="project" value="UniProtKB-UniRule"/>
</dbReference>
<comment type="similarity">
    <text evidence="5">Belongs to the NEMF family.</text>
</comment>
<dbReference type="PANTHER" id="PTHR15239:SF6">
    <property type="entry name" value="RIBOSOME QUALITY CONTROL COMPLEX SUBUNIT NEMF"/>
    <property type="match status" value="1"/>
</dbReference>
<dbReference type="AlphaFoldDB" id="A0A1H5RQ63"/>
<comment type="subunit">
    <text evidence="5">Associates with stalled 50S ribosomal subunits. Binds to RqcP.</text>
</comment>
<protein>
    <recommendedName>
        <fullName evidence="5">Rqc2 homolog RqcH</fullName>
        <shortName evidence="5">RqcH</shortName>
    </recommendedName>
</protein>
<evidence type="ECO:0000256" key="5">
    <source>
        <dbReference type="HAMAP-Rule" id="MF_00844"/>
    </source>
</evidence>
<accession>A0A1H5RQ63</accession>
<dbReference type="STRING" id="1410661.GCA_000702205_00236"/>
<proteinExistence type="inferred from homology"/>
<dbReference type="PANTHER" id="PTHR15239">
    <property type="entry name" value="NUCLEAR EXPORT MEDIATOR FACTOR NEMF"/>
    <property type="match status" value="1"/>
</dbReference>
<dbReference type="GO" id="GO:0043023">
    <property type="term" value="F:ribosomal large subunit binding"/>
    <property type="evidence" value="ECO:0007669"/>
    <property type="project" value="UniProtKB-UniRule"/>
</dbReference>
<name>A0A1H5RQ63_9FIRM</name>
<dbReference type="Proteomes" id="UP000236726">
    <property type="component" value="Unassembled WGS sequence"/>
</dbReference>
<dbReference type="InterPro" id="IPR043682">
    <property type="entry name" value="RqcH_bacterial"/>
</dbReference>
<dbReference type="RefSeq" id="WP_103952054.1">
    <property type="nucleotide sequence ID" value="NZ_FNUL01000001.1"/>
</dbReference>
<evidence type="ECO:0000256" key="2">
    <source>
        <dbReference type="ARBA" id="ARBA00022730"/>
    </source>
</evidence>
<dbReference type="FunFam" id="2.30.310.10:FF:000004">
    <property type="entry name" value="Fibronectin-binding protein A"/>
    <property type="match status" value="1"/>
</dbReference>
<evidence type="ECO:0000256" key="1">
    <source>
        <dbReference type="ARBA" id="ARBA00022555"/>
    </source>
</evidence>
<dbReference type="GO" id="GO:0019843">
    <property type="term" value="F:rRNA binding"/>
    <property type="evidence" value="ECO:0007669"/>
    <property type="project" value="UniProtKB-UniRule"/>
</dbReference>
<dbReference type="EMBL" id="FNUL01000001">
    <property type="protein sequence ID" value="SEF40476.1"/>
    <property type="molecule type" value="Genomic_DNA"/>
</dbReference>
<evidence type="ECO:0000256" key="4">
    <source>
        <dbReference type="ARBA" id="ARBA00022917"/>
    </source>
</evidence>
<evidence type="ECO:0000313" key="7">
    <source>
        <dbReference type="EMBL" id="SEF40476.1"/>
    </source>
</evidence>
<dbReference type="Pfam" id="PF05670">
    <property type="entry name" value="NFACT-R_1"/>
    <property type="match status" value="1"/>
</dbReference>
<gene>
    <name evidence="5" type="primary">rqcH</name>
    <name evidence="7" type="ORF">SAMN05216537_101219</name>
</gene>
<keyword evidence="4 5" id="KW-0648">Protein biosynthesis</keyword>
<dbReference type="Gene3D" id="2.30.310.10">
    <property type="entry name" value="ibrinogen binding protein from staphylococcus aureus domain"/>
    <property type="match status" value="1"/>
</dbReference>
<keyword evidence="1 5" id="KW-0820">tRNA-binding</keyword>